<dbReference type="SUPFAM" id="SSF50129">
    <property type="entry name" value="GroES-like"/>
    <property type="match status" value="2"/>
</dbReference>
<evidence type="ECO:0000256" key="1">
    <source>
        <dbReference type="ARBA" id="ARBA00008072"/>
    </source>
</evidence>
<comment type="caution">
    <text evidence="8">The sequence shown here is derived from an EMBL/GenBank/DDBJ whole genome shotgun (WGS) entry which is preliminary data.</text>
</comment>
<evidence type="ECO:0000256" key="4">
    <source>
        <dbReference type="ARBA" id="ARBA00023002"/>
    </source>
</evidence>
<dbReference type="PANTHER" id="PTHR43880:SF12">
    <property type="entry name" value="ALCOHOL DEHYDROGENASE CLASS-3"/>
    <property type="match status" value="1"/>
</dbReference>
<dbReference type="EC" id="1.1.99.36" evidence="8"/>
<evidence type="ECO:0000256" key="2">
    <source>
        <dbReference type="ARBA" id="ARBA00022723"/>
    </source>
</evidence>
<dbReference type="CDD" id="cd08279">
    <property type="entry name" value="Zn_ADH_class_III"/>
    <property type="match status" value="1"/>
</dbReference>
<dbReference type="Gene3D" id="3.90.180.10">
    <property type="entry name" value="Medium-chain alcohol dehydrogenases, catalytic domain"/>
    <property type="match status" value="1"/>
</dbReference>
<dbReference type="SMART" id="SM00829">
    <property type="entry name" value="PKS_ER"/>
    <property type="match status" value="1"/>
</dbReference>
<dbReference type="PANTHER" id="PTHR43880">
    <property type="entry name" value="ALCOHOL DEHYDROGENASE"/>
    <property type="match status" value="1"/>
</dbReference>
<proteinExistence type="inferred from homology"/>
<dbReference type="InterPro" id="IPR011032">
    <property type="entry name" value="GroES-like_sf"/>
</dbReference>
<dbReference type="InterPro" id="IPR002328">
    <property type="entry name" value="ADH_Zn_CS"/>
</dbReference>
<dbReference type="GO" id="GO:0016491">
    <property type="term" value="F:oxidoreductase activity"/>
    <property type="evidence" value="ECO:0007669"/>
    <property type="project" value="UniProtKB-KW"/>
</dbReference>
<dbReference type="InterPro" id="IPR013154">
    <property type="entry name" value="ADH-like_N"/>
</dbReference>
<dbReference type="InterPro" id="IPR023921">
    <property type="entry name" value="ADH_Zn_actinomycetes"/>
</dbReference>
<sequence>MKTKAAVLWGPNEKWQVEEVELDPPQEGEVLVKLTASGLCHSDYHLVTEDIPMPYPVVGGHEGAGIVAGVGAGVTGLEEGDPVVMSFLPACGKCSYCARGMTNLCDLGGSVILGPQLDGTYRYHARGEDIGQMCLLGTFSEYTVVPVASVVKVDQGTALEKAALIGCGVPTGFGGAVKTAEIGSGDSVVVMGAGGIGVNAVQGAKIAGARHVVAIDPVDFKRQKAKEFGATHTAASADEAWEIVSELTRGQLADACIITTDVAESSHVGEALQLVGKRGRVVVTAIGHPTDATVNASLFELTLYEKTIKGSLFGSCNPQFDIPRYLDMYNLGQLKLDELVTTEYQLEDINQGYQDLLDGKNIRGLIRF</sequence>
<comment type="cofactor">
    <cofactor evidence="6">
        <name>Zn(2+)</name>
        <dbReference type="ChEBI" id="CHEBI:29105"/>
    </cofactor>
</comment>
<comment type="similarity">
    <text evidence="1 6">Belongs to the zinc-containing alcohol dehydrogenase family.</text>
</comment>
<dbReference type="InterPro" id="IPR020843">
    <property type="entry name" value="ER"/>
</dbReference>
<dbReference type="Pfam" id="PF00107">
    <property type="entry name" value="ADH_zinc_N"/>
    <property type="match status" value="1"/>
</dbReference>
<protein>
    <submittedName>
        <fullName evidence="8">NDMA-dependent alcohol dehydrogenase</fullName>
        <ecNumber evidence="8">1.1.99.36</ecNumber>
    </submittedName>
</protein>
<feature type="domain" description="Enoyl reductase (ER)" evidence="7">
    <location>
        <begin position="10"/>
        <end position="366"/>
    </location>
</feature>
<evidence type="ECO:0000259" key="7">
    <source>
        <dbReference type="SMART" id="SM00829"/>
    </source>
</evidence>
<dbReference type="SUPFAM" id="SSF51735">
    <property type="entry name" value="NAD(P)-binding Rossmann-fold domains"/>
    <property type="match status" value="1"/>
</dbReference>
<dbReference type="InterPro" id="IPR036291">
    <property type="entry name" value="NAD(P)-bd_dom_sf"/>
</dbReference>
<dbReference type="Proteomes" id="UP001596337">
    <property type="component" value="Unassembled WGS sequence"/>
</dbReference>
<gene>
    <name evidence="8" type="ORF">ACFQGD_08010</name>
</gene>
<evidence type="ECO:0000256" key="3">
    <source>
        <dbReference type="ARBA" id="ARBA00022833"/>
    </source>
</evidence>
<evidence type="ECO:0000313" key="9">
    <source>
        <dbReference type="Proteomes" id="UP001596337"/>
    </source>
</evidence>
<accession>A0ABW2BYZ4</accession>
<keyword evidence="5" id="KW-0520">NAD</keyword>
<organism evidence="8 9">
    <name type="scientific">Haloechinothrix salitolerans</name>
    <dbReference type="NCBI Taxonomy" id="926830"/>
    <lineage>
        <taxon>Bacteria</taxon>
        <taxon>Bacillati</taxon>
        <taxon>Actinomycetota</taxon>
        <taxon>Actinomycetes</taxon>
        <taxon>Pseudonocardiales</taxon>
        <taxon>Pseudonocardiaceae</taxon>
        <taxon>Haloechinothrix</taxon>
    </lineage>
</organism>
<reference evidence="9" key="1">
    <citation type="journal article" date="2019" name="Int. J. Syst. Evol. Microbiol.">
        <title>The Global Catalogue of Microorganisms (GCM) 10K type strain sequencing project: providing services to taxonomists for standard genome sequencing and annotation.</title>
        <authorList>
            <consortium name="The Broad Institute Genomics Platform"/>
            <consortium name="The Broad Institute Genome Sequencing Center for Infectious Disease"/>
            <person name="Wu L."/>
            <person name="Ma J."/>
        </authorList>
    </citation>
    <scope>NUCLEOTIDE SEQUENCE [LARGE SCALE GENOMIC DNA]</scope>
    <source>
        <strain evidence="9">KCTC 32255</strain>
    </source>
</reference>
<keyword evidence="9" id="KW-1185">Reference proteome</keyword>
<dbReference type="NCBIfam" id="TIGR03989">
    <property type="entry name" value="Rxyl_3153"/>
    <property type="match status" value="1"/>
</dbReference>
<dbReference type="EMBL" id="JBHSXX010000001">
    <property type="protein sequence ID" value="MFC6867089.1"/>
    <property type="molecule type" value="Genomic_DNA"/>
</dbReference>
<name>A0ABW2BYZ4_9PSEU</name>
<keyword evidence="2 6" id="KW-0479">Metal-binding</keyword>
<dbReference type="InterPro" id="IPR013149">
    <property type="entry name" value="ADH-like_C"/>
</dbReference>
<dbReference type="Pfam" id="PF08240">
    <property type="entry name" value="ADH_N"/>
    <property type="match status" value="1"/>
</dbReference>
<keyword evidence="4 8" id="KW-0560">Oxidoreductase</keyword>
<evidence type="ECO:0000256" key="5">
    <source>
        <dbReference type="ARBA" id="ARBA00023027"/>
    </source>
</evidence>
<keyword evidence="3 6" id="KW-0862">Zinc</keyword>
<dbReference type="PROSITE" id="PS00059">
    <property type="entry name" value="ADH_ZINC"/>
    <property type="match status" value="1"/>
</dbReference>
<evidence type="ECO:0000313" key="8">
    <source>
        <dbReference type="EMBL" id="MFC6867089.1"/>
    </source>
</evidence>
<dbReference type="RefSeq" id="WP_345394522.1">
    <property type="nucleotide sequence ID" value="NZ_BAABLA010000022.1"/>
</dbReference>
<dbReference type="Gene3D" id="3.40.50.720">
    <property type="entry name" value="NAD(P)-binding Rossmann-like Domain"/>
    <property type="match status" value="1"/>
</dbReference>
<evidence type="ECO:0000256" key="6">
    <source>
        <dbReference type="RuleBase" id="RU361277"/>
    </source>
</evidence>